<evidence type="ECO:0000256" key="2">
    <source>
        <dbReference type="ARBA" id="ARBA00022475"/>
    </source>
</evidence>
<dbReference type="PROSITE" id="PS51485">
    <property type="entry name" value="PHYTOCYANIN"/>
    <property type="match status" value="1"/>
</dbReference>
<proteinExistence type="inferred from homology"/>
<keyword evidence="4 10" id="KW-0732">Signal</keyword>
<dbReference type="GO" id="GO:0005886">
    <property type="term" value="C:plasma membrane"/>
    <property type="evidence" value="ECO:0007669"/>
    <property type="project" value="UniProtKB-SubCell"/>
</dbReference>
<comment type="similarity">
    <text evidence="9">Belongs to the early nodulin-like (ENODL) family.</text>
</comment>
<evidence type="ECO:0000256" key="5">
    <source>
        <dbReference type="ARBA" id="ARBA00023136"/>
    </source>
</evidence>
<dbReference type="FunFam" id="2.60.40.420:FF:000010">
    <property type="entry name" value="Early nodulin-like protein 1"/>
    <property type="match status" value="1"/>
</dbReference>
<dbReference type="SUPFAM" id="SSF49503">
    <property type="entry name" value="Cupredoxins"/>
    <property type="match status" value="1"/>
</dbReference>
<evidence type="ECO:0000256" key="7">
    <source>
        <dbReference type="ARBA" id="ARBA00023180"/>
    </source>
</evidence>
<accession>A0AAV5MVG2</accession>
<dbReference type="InterPro" id="IPR041846">
    <property type="entry name" value="ENL_dom"/>
</dbReference>
<dbReference type="Gene3D" id="2.60.40.420">
    <property type="entry name" value="Cupredoxins - blue copper proteins"/>
    <property type="match status" value="1"/>
</dbReference>
<feature type="non-terminal residue" evidence="12">
    <location>
        <position position="145"/>
    </location>
</feature>
<dbReference type="PANTHER" id="PTHR33021">
    <property type="entry name" value="BLUE COPPER PROTEIN"/>
    <property type="match status" value="1"/>
</dbReference>
<organism evidence="12 13">
    <name type="scientific">Rubroshorea leprosula</name>
    <dbReference type="NCBI Taxonomy" id="152421"/>
    <lineage>
        <taxon>Eukaryota</taxon>
        <taxon>Viridiplantae</taxon>
        <taxon>Streptophyta</taxon>
        <taxon>Embryophyta</taxon>
        <taxon>Tracheophyta</taxon>
        <taxon>Spermatophyta</taxon>
        <taxon>Magnoliopsida</taxon>
        <taxon>eudicotyledons</taxon>
        <taxon>Gunneridae</taxon>
        <taxon>Pentapetalae</taxon>
        <taxon>rosids</taxon>
        <taxon>malvids</taxon>
        <taxon>Malvales</taxon>
        <taxon>Dipterocarpaceae</taxon>
        <taxon>Rubroshorea</taxon>
    </lineage>
</organism>
<evidence type="ECO:0000313" key="13">
    <source>
        <dbReference type="Proteomes" id="UP001054252"/>
    </source>
</evidence>
<keyword evidence="6" id="KW-1015">Disulfide bond</keyword>
<comment type="subcellular location">
    <subcellularLocation>
        <location evidence="1">Cell membrane</location>
        <topology evidence="1">Lipid-anchor</topology>
        <topology evidence="1">GPI-anchor</topology>
    </subcellularLocation>
</comment>
<keyword evidence="8" id="KW-0449">Lipoprotein</keyword>
<keyword evidence="5" id="KW-0472">Membrane</keyword>
<evidence type="ECO:0000313" key="12">
    <source>
        <dbReference type="EMBL" id="GKV53981.1"/>
    </source>
</evidence>
<reference evidence="12 13" key="1">
    <citation type="journal article" date="2021" name="Commun. Biol.">
        <title>The genome of Shorea leprosula (Dipterocarpaceae) highlights the ecological relevance of drought in aseasonal tropical rainforests.</title>
        <authorList>
            <person name="Ng K.K.S."/>
            <person name="Kobayashi M.J."/>
            <person name="Fawcett J.A."/>
            <person name="Hatakeyama M."/>
            <person name="Paape T."/>
            <person name="Ng C.H."/>
            <person name="Ang C.C."/>
            <person name="Tnah L.H."/>
            <person name="Lee C.T."/>
            <person name="Nishiyama T."/>
            <person name="Sese J."/>
            <person name="O'Brien M.J."/>
            <person name="Copetti D."/>
            <person name="Mohd Noor M.I."/>
            <person name="Ong R.C."/>
            <person name="Putra M."/>
            <person name="Sireger I.Z."/>
            <person name="Indrioko S."/>
            <person name="Kosugi Y."/>
            <person name="Izuno A."/>
            <person name="Isagi Y."/>
            <person name="Lee S.L."/>
            <person name="Shimizu K.K."/>
        </authorList>
    </citation>
    <scope>NUCLEOTIDE SEQUENCE [LARGE SCALE GENOMIC DNA]</scope>
    <source>
        <strain evidence="12">214</strain>
    </source>
</reference>
<feature type="domain" description="Phytocyanin" evidence="11">
    <location>
        <begin position="28"/>
        <end position="129"/>
    </location>
</feature>
<evidence type="ECO:0000259" key="11">
    <source>
        <dbReference type="PROSITE" id="PS51485"/>
    </source>
</evidence>
<evidence type="ECO:0000256" key="1">
    <source>
        <dbReference type="ARBA" id="ARBA00004609"/>
    </source>
</evidence>
<dbReference type="EMBL" id="BPVZ01002591">
    <property type="protein sequence ID" value="GKV53981.1"/>
    <property type="molecule type" value="Genomic_DNA"/>
</dbReference>
<name>A0AAV5MVG2_9ROSI</name>
<dbReference type="PROSITE" id="PS51257">
    <property type="entry name" value="PROKAR_LIPOPROTEIN"/>
    <property type="match status" value="1"/>
</dbReference>
<evidence type="ECO:0000256" key="6">
    <source>
        <dbReference type="ARBA" id="ARBA00023157"/>
    </source>
</evidence>
<comment type="caution">
    <text evidence="12">The sequence shown here is derived from an EMBL/GenBank/DDBJ whole genome shotgun (WGS) entry which is preliminary data.</text>
</comment>
<dbReference type="GO" id="GO:0098552">
    <property type="term" value="C:side of membrane"/>
    <property type="evidence" value="ECO:0007669"/>
    <property type="project" value="UniProtKB-KW"/>
</dbReference>
<dbReference type="CDD" id="cd11019">
    <property type="entry name" value="OsENODL1_like"/>
    <property type="match status" value="1"/>
</dbReference>
<dbReference type="InterPro" id="IPR039391">
    <property type="entry name" value="Phytocyanin-like"/>
</dbReference>
<evidence type="ECO:0000256" key="3">
    <source>
        <dbReference type="ARBA" id="ARBA00022622"/>
    </source>
</evidence>
<keyword evidence="13" id="KW-1185">Reference proteome</keyword>
<dbReference type="GO" id="GO:0009055">
    <property type="term" value="F:electron transfer activity"/>
    <property type="evidence" value="ECO:0007669"/>
    <property type="project" value="InterPro"/>
</dbReference>
<feature type="signal peptide" evidence="10">
    <location>
        <begin position="1"/>
        <end position="27"/>
    </location>
</feature>
<protein>
    <recommendedName>
        <fullName evidence="11">Phytocyanin domain-containing protein</fullName>
    </recommendedName>
</protein>
<evidence type="ECO:0000256" key="10">
    <source>
        <dbReference type="SAM" id="SignalP"/>
    </source>
</evidence>
<dbReference type="AlphaFoldDB" id="A0AAV5MVG2"/>
<feature type="chain" id="PRO_5043831607" description="Phytocyanin domain-containing protein" evidence="10">
    <location>
        <begin position="28"/>
        <end position="145"/>
    </location>
</feature>
<evidence type="ECO:0000256" key="4">
    <source>
        <dbReference type="ARBA" id="ARBA00022729"/>
    </source>
</evidence>
<dbReference type="PANTHER" id="PTHR33021:SF449">
    <property type="entry name" value="EARLY NODULIN-LIKE PROTEIN 2"/>
    <property type="match status" value="1"/>
</dbReference>
<sequence>MIKMKSYHRFLSLFLVLCSCFLSFSHAFDFYVGGKQGWVLHPSEDYNQWAGRNRFLINDNIIFKYKKGSDLVLLVNKDDYDSCKTKNPIQKMDNGNSVFKLDRSGPFYFISGKEDQCKQGQKLIVVVLHLKRGGSAPAASPKLPP</sequence>
<dbReference type="Pfam" id="PF02298">
    <property type="entry name" value="Cu_bind_like"/>
    <property type="match status" value="1"/>
</dbReference>
<dbReference type="InterPro" id="IPR003245">
    <property type="entry name" value="Phytocyanin_dom"/>
</dbReference>
<evidence type="ECO:0000256" key="8">
    <source>
        <dbReference type="ARBA" id="ARBA00023288"/>
    </source>
</evidence>
<gene>
    <name evidence="12" type="ORF">SLEP1_g60491</name>
</gene>
<evidence type="ECO:0000256" key="9">
    <source>
        <dbReference type="ARBA" id="ARBA00035011"/>
    </source>
</evidence>
<keyword evidence="3" id="KW-0336">GPI-anchor</keyword>
<dbReference type="InterPro" id="IPR008972">
    <property type="entry name" value="Cupredoxin"/>
</dbReference>
<keyword evidence="7" id="KW-0325">Glycoprotein</keyword>
<dbReference type="Proteomes" id="UP001054252">
    <property type="component" value="Unassembled WGS sequence"/>
</dbReference>
<keyword evidence="2" id="KW-1003">Cell membrane</keyword>